<dbReference type="Pfam" id="PF00248">
    <property type="entry name" value="Aldo_ket_red"/>
    <property type="match status" value="1"/>
</dbReference>
<evidence type="ECO:0000313" key="4">
    <source>
        <dbReference type="EMBL" id="GJT25281.1"/>
    </source>
</evidence>
<dbReference type="InterPro" id="IPR050791">
    <property type="entry name" value="Aldo-Keto_reductase"/>
</dbReference>
<organism evidence="4 5">
    <name type="scientific">Tanacetum coccineum</name>
    <dbReference type="NCBI Taxonomy" id="301880"/>
    <lineage>
        <taxon>Eukaryota</taxon>
        <taxon>Viridiplantae</taxon>
        <taxon>Streptophyta</taxon>
        <taxon>Embryophyta</taxon>
        <taxon>Tracheophyta</taxon>
        <taxon>Spermatophyta</taxon>
        <taxon>Magnoliopsida</taxon>
        <taxon>eudicotyledons</taxon>
        <taxon>Gunneridae</taxon>
        <taxon>Pentapetalae</taxon>
        <taxon>asterids</taxon>
        <taxon>campanulids</taxon>
        <taxon>Asterales</taxon>
        <taxon>Asteraceae</taxon>
        <taxon>Asteroideae</taxon>
        <taxon>Anthemideae</taxon>
        <taxon>Anthemidinae</taxon>
        <taxon>Tanacetum</taxon>
    </lineage>
</organism>
<dbReference type="Proteomes" id="UP001151760">
    <property type="component" value="Unassembled WGS sequence"/>
</dbReference>
<dbReference type="PANTHER" id="PTHR43625">
    <property type="entry name" value="AFLATOXIN B1 ALDEHYDE REDUCTASE"/>
    <property type="match status" value="1"/>
</dbReference>
<dbReference type="InterPro" id="IPR036812">
    <property type="entry name" value="NAD(P)_OxRdtase_dom_sf"/>
</dbReference>
<proteinExistence type="predicted"/>
<gene>
    <name evidence="4" type="ORF">Tco_0895218</name>
</gene>
<name>A0ABQ5CDX6_9ASTR</name>
<keyword evidence="1" id="KW-0521">NADP</keyword>
<evidence type="ECO:0000259" key="3">
    <source>
        <dbReference type="Pfam" id="PF00248"/>
    </source>
</evidence>
<reference evidence="4" key="1">
    <citation type="journal article" date="2022" name="Int. J. Mol. Sci.">
        <title>Draft Genome of Tanacetum Coccineum: Genomic Comparison of Closely Related Tanacetum-Family Plants.</title>
        <authorList>
            <person name="Yamashiro T."/>
            <person name="Shiraishi A."/>
            <person name="Nakayama K."/>
            <person name="Satake H."/>
        </authorList>
    </citation>
    <scope>NUCLEOTIDE SEQUENCE</scope>
</reference>
<sequence length="364" mass="40446">MQLLDSGNKYNKPVMLASGTQPPEEETSTVAFTKKFSDHLQVNFQTFTNQDHIKADHFVTLVIKNMSSNVPRVKLGSQGLVVSAQGLGCMSMSSFYRAAKPEADMIKLIHHAVESGVTFLDTSDKYGPYTNEILIGKALKLEDNELKFQIVLKLVITGLMESGGAELGIGIVSYSPIRRASLALGPNWLKIGRSAIQGRFTQALRMWITINIFERCRDGNKERRQAVNCIGWVHQSREVMWRLLHCRLGKTLSTIDLEQKLLSLSASIDGLFNVLLGAMKGCTGAQLALAWVHHEGSDLVPILNNFNQNTGALYAASWKGDLGHWEFGNWNVVKFDAFDEFKLICVLSGVVNIGLWLDEIPHLN</sequence>
<dbReference type="PANTHER" id="PTHR43625:SF40">
    <property type="entry name" value="ALDO-KETO REDUCTASE YAKC [NADP(+)]"/>
    <property type="match status" value="1"/>
</dbReference>
<evidence type="ECO:0000256" key="1">
    <source>
        <dbReference type="ARBA" id="ARBA00022857"/>
    </source>
</evidence>
<dbReference type="SUPFAM" id="SSF51430">
    <property type="entry name" value="NAD(P)-linked oxidoreductase"/>
    <property type="match status" value="1"/>
</dbReference>
<protein>
    <submittedName>
        <fullName evidence="4">Probable aldo-keto reductase 2</fullName>
    </submittedName>
</protein>
<feature type="domain" description="NADP-dependent oxidoreductase" evidence="3">
    <location>
        <begin position="86"/>
        <end position="156"/>
    </location>
</feature>
<evidence type="ECO:0000313" key="5">
    <source>
        <dbReference type="Proteomes" id="UP001151760"/>
    </source>
</evidence>
<accession>A0ABQ5CDX6</accession>
<reference evidence="4" key="2">
    <citation type="submission" date="2022-01" db="EMBL/GenBank/DDBJ databases">
        <authorList>
            <person name="Yamashiro T."/>
            <person name="Shiraishi A."/>
            <person name="Satake H."/>
            <person name="Nakayama K."/>
        </authorList>
    </citation>
    <scope>NUCLEOTIDE SEQUENCE</scope>
</reference>
<keyword evidence="5" id="KW-1185">Reference proteome</keyword>
<keyword evidence="2" id="KW-0560">Oxidoreductase</keyword>
<dbReference type="EMBL" id="BQNB010014201">
    <property type="protein sequence ID" value="GJT25281.1"/>
    <property type="molecule type" value="Genomic_DNA"/>
</dbReference>
<comment type="caution">
    <text evidence="4">The sequence shown here is derived from an EMBL/GenBank/DDBJ whole genome shotgun (WGS) entry which is preliminary data.</text>
</comment>
<dbReference type="InterPro" id="IPR023210">
    <property type="entry name" value="NADP_OxRdtase_dom"/>
</dbReference>
<evidence type="ECO:0000256" key="2">
    <source>
        <dbReference type="ARBA" id="ARBA00023002"/>
    </source>
</evidence>
<dbReference type="Gene3D" id="3.20.20.100">
    <property type="entry name" value="NADP-dependent oxidoreductase domain"/>
    <property type="match status" value="1"/>
</dbReference>